<feature type="domain" description="N-acetyltransferase" evidence="1">
    <location>
        <begin position="2"/>
        <end position="153"/>
    </location>
</feature>
<dbReference type="SUPFAM" id="SSF55729">
    <property type="entry name" value="Acyl-CoA N-acyltransferases (Nat)"/>
    <property type="match status" value="1"/>
</dbReference>
<accession>A0A3A6PQP5</accession>
<evidence type="ECO:0000313" key="2">
    <source>
        <dbReference type="EMBL" id="RJX40569.1"/>
    </source>
</evidence>
<keyword evidence="3" id="KW-1185">Reference proteome</keyword>
<sequence length="153" mass="18002">MIELVEVKLDQAEELHAMQRRTFMPLLKKYMDDETNPANESLERLTDKVRNGRFYNIVMNRVVVGAIRIVQRQSSAWISPIFVLPEFQGQGIAQQAIRMAEKLFPEHQVWELQTILQEQGNCRLYEKLGYKRTEYKHSVNNRMTLVGYMKKIG</sequence>
<dbReference type="AlphaFoldDB" id="A0A3A6PQP5"/>
<gene>
    <name evidence="2" type="ORF">D3P09_00665</name>
</gene>
<dbReference type="Pfam" id="PF00583">
    <property type="entry name" value="Acetyltransf_1"/>
    <property type="match status" value="1"/>
</dbReference>
<evidence type="ECO:0000259" key="1">
    <source>
        <dbReference type="PROSITE" id="PS51186"/>
    </source>
</evidence>
<dbReference type="Proteomes" id="UP000267798">
    <property type="component" value="Unassembled WGS sequence"/>
</dbReference>
<comment type="caution">
    <text evidence="2">The sequence shown here is derived from an EMBL/GenBank/DDBJ whole genome shotgun (WGS) entry which is preliminary data.</text>
</comment>
<dbReference type="Gene3D" id="3.40.630.30">
    <property type="match status" value="1"/>
</dbReference>
<evidence type="ECO:0000313" key="3">
    <source>
        <dbReference type="Proteomes" id="UP000267798"/>
    </source>
</evidence>
<name>A0A3A6PQP5_9BACL</name>
<organism evidence="2 3">
    <name type="scientific">Paenibacillus pinisoli</name>
    <dbReference type="NCBI Taxonomy" id="1276110"/>
    <lineage>
        <taxon>Bacteria</taxon>
        <taxon>Bacillati</taxon>
        <taxon>Bacillota</taxon>
        <taxon>Bacilli</taxon>
        <taxon>Bacillales</taxon>
        <taxon>Paenibacillaceae</taxon>
        <taxon>Paenibacillus</taxon>
    </lineage>
</organism>
<reference evidence="2 3" key="1">
    <citation type="submission" date="2018-09" db="EMBL/GenBank/DDBJ databases">
        <title>Paenibacillus aracenensis nov. sp. isolated from a cave in southern Spain.</title>
        <authorList>
            <person name="Jurado V."/>
            <person name="Gutierrez-Patricio S."/>
            <person name="Gonzalez-Pimentel J.L."/>
            <person name="Miller A.Z."/>
            <person name="Laiz L."/>
            <person name="Saiz-Jimenez C."/>
        </authorList>
    </citation>
    <scope>NUCLEOTIDE SEQUENCE [LARGE SCALE GENOMIC DNA]</scope>
    <source>
        <strain evidence="2 3">JCM 19203</strain>
    </source>
</reference>
<dbReference type="OrthoDB" id="9786032at2"/>
<dbReference type="InterPro" id="IPR016181">
    <property type="entry name" value="Acyl_CoA_acyltransferase"/>
</dbReference>
<dbReference type="PROSITE" id="PS51186">
    <property type="entry name" value="GNAT"/>
    <property type="match status" value="1"/>
</dbReference>
<proteinExistence type="predicted"/>
<dbReference type="CDD" id="cd04301">
    <property type="entry name" value="NAT_SF"/>
    <property type="match status" value="1"/>
</dbReference>
<dbReference type="EMBL" id="QXQB01000001">
    <property type="protein sequence ID" value="RJX40569.1"/>
    <property type="molecule type" value="Genomic_DNA"/>
</dbReference>
<dbReference type="InterPro" id="IPR000182">
    <property type="entry name" value="GNAT_dom"/>
</dbReference>
<dbReference type="RefSeq" id="WP_120106231.1">
    <property type="nucleotide sequence ID" value="NZ_QXQB01000001.1"/>
</dbReference>
<protein>
    <submittedName>
        <fullName evidence="2">GNAT family N-acetyltransferase</fullName>
    </submittedName>
</protein>
<dbReference type="GO" id="GO:0016747">
    <property type="term" value="F:acyltransferase activity, transferring groups other than amino-acyl groups"/>
    <property type="evidence" value="ECO:0007669"/>
    <property type="project" value="InterPro"/>
</dbReference>
<keyword evidence="2" id="KW-0808">Transferase</keyword>